<reference evidence="2 3" key="1">
    <citation type="submission" date="2017-05" db="EMBL/GenBank/DDBJ databases">
        <authorList>
            <person name="Varghese N."/>
            <person name="Submissions S."/>
        </authorList>
    </citation>
    <scope>NUCLEOTIDE SEQUENCE [LARGE SCALE GENOMIC DNA]</scope>
    <source>
        <strain evidence="2 3">DSM 15949</strain>
    </source>
</reference>
<keyword evidence="1" id="KW-1133">Transmembrane helix</keyword>
<feature type="transmembrane region" description="Helical" evidence="1">
    <location>
        <begin position="40"/>
        <end position="61"/>
    </location>
</feature>
<evidence type="ECO:0000256" key="1">
    <source>
        <dbReference type="SAM" id="Phobius"/>
    </source>
</evidence>
<keyword evidence="1" id="KW-0812">Transmembrane</keyword>
<dbReference type="Proteomes" id="UP001157914">
    <property type="component" value="Unassembled WGS sequence"/>
</dbReference>
<keyword evidence="3" id="KW-1185">Reference proteome</keyword>
<feature type="transmembrane region" description="Helical" evidence="1">
    <location>
        <begin position="134"/>
        <end position="152"/>
    </location>
</feature>
<evidence type="ECO:0000313" key="3">
    <source>
        <dbReference type="Proteomes" id="UP001157914"/>
    </source>
</evidence>
<comment type="caution">
    <text evidence="2">The sequence shown here is derived from an EMBL/GenBank/DDBJ whole genome shotgun (WGS) entry which is preliminary data.</text>
</comment>
<keyword evidence="1" id="KW-0472">Membrane</keyword>
<protein>
    <recommendedName>
        <fullName evidence="4">DedA family protein</fullName>
    </recommendedName>
</protein>
<feature type="transmembrane region" description="Helical" evidence="1">
    <location>
        <begin position="12"/>
        <end position="33"/>
    </location>
</feature>
<sequence>MRLGSRFACLVWGFAEATVFFIVPDVLLSCLALKSWRRALGGCLAAAIGAVCGGALIWLWMSASSEMAYAVLLEVPGISAATVQRVQELLETGVFPGMLAGAFSGVPYKIFAAETALQSVPLWQLLVLTPFGRLPRFLAITVLAGAISRLIGARLSLRSKLLITLMLWTLFYCGYFWLVGW</sequence>
<feature type="transmembrane region" description="Helical" evidence="1">
    <location>
        <begin position="161"/>
        <end position="178"/>
    </location>
</feature>
<organism evidence="2 3">
    <name type="scientific">Roseibium denhamense</name>
    <dbReference type="NCBI Taxonomy" id="76305"/>
    <lineage>
        <taxon>Bacteria</taxon>
        <taxon>Pseudomonadati</taxon>
        <taxon>Pseudomonadota</taxon>
        <taxon>Alphaproteobacteria</taxon>
        <taxon>Hyphomicrobiales</taxon>
        <taxon>Stappiaceae</taxon>
        <taxon>Roseibium</taxon>
    </lineage>
</organism>
<name>A0ABY1N7U2_9HYPH</name>
<evidence type="ECO:0000313" key="2">
    <source>
        <dbReference type="EMBL" id="SMP02778.1"/>
    </source>
</evidence>
<gene>
    <name evidence="2" type="ORF">SAMN06265374_0474</name>
</gene>
<dbReference type="EMBL" id="FXTT01000001">
    <property type="protein sequence ID" value="SMP02778.1"/>
    <property type="molecule type" value="Genomic_DNA"/>
</dbReference>
<evidence type="ECO:0008006" key="4">
    <source>
        <dbReference type="Google" id="ProtNLM"/>
    </source>
</evidence>
<proteinExistence type="predicted"/>
<accession>A0ABY1N7U2</accession>